<comment type="caution">
    <text evidence="6">The sequence shown here is derived from an EMBL/GenBank/DDBJ whole genome shotgun (WGS) entry which is preliminary data.</text>
</comment>
<organism evidence="6 7">
    <name type="scientific">Nelumbo nucifera</name>
    <name type="common">Sacred lotus</name>
    <dbReference type="NCBI Taxonomy" id="4432"/>
    <lineage>
        <taxon>Eukaryota</taxon>
        <taxon>Viridiplantae</taxon>
        <taxon>Streptophyta</taxon>
        <taxon>Embryophyta</taxon>
        <taxon>Tracheophyta</taxon>
        <taxon>Spermatophyta</taxon>
        <taxon>Magnoliopsida</taxon>
        <taxon>Proteales</taxon>
        <taxon>Nelumbonaceae</taxon>
        <taxon>Nelumbo</taxon>
    </lineage>
</organism>
<dbReference type="InterPro" id="IPR010666">
    <property type="entry name" value="Znf_GRF"/>
</dbReference>
<keyword evidence="3" id="KW-0862">Zinc</keyword>
<evidence type="ECO:0000313" key="6">
    <source>
        <dbReference type="EMBL" id="DAD33178.1"/>
    </source>
</evidence>
<keyword evidence="1" id="KW-0479">Metal-binding</keyword>
<keyword evidence="7" id="KW-1185">Reference proteome</keyword>
<dbReference type="EMBL" id="DUZY01000003">
    <property type="protein sequence ID" value="DAD33178.1"/>
    <property type="molecule type" value="Genomic_DNA"/>
</dbReference>
<name>A0A822YV97_NELNU</name>
<accession>A0A822YV97</accession>
<reference evidence="6 7" key="1">
    <citation type="journal article" date="2020" name="Mol. Biol. Evol.">
        <title>Distinct Expression and Methylation Patterns for Genes with Different Fates following a Single Whole-Genome Duplication in Flowering Plants.</title>
        <authorList>
            <person name="Shi T."/>
            <person name="Rahmani R.S."/>
            <person name="Gugger P.F."/>
            <person name="Wang M."/>
            <person name="Li H."/>
            <person name="Zhang Y."/>
            <person name="Li Z."/>
            <person name="Wang Q."/>
            <person name="Van de Peer Y."/>
            <person name="Marchal K."/>
            <person name="Chen J."/>
        </authorList>
    </citation>
    <scope>NUCLEOTIDE SEQUENCE [LARGE SCALE GENOMIC DNA]</scope>
    <source>
        <tissue evidence="6">Leaf</tissue>
    </source>
</reference>
<dbReference type="Proteomes" id="UP000607653">
    <property type="component" value="Unassembled WGS sequence"/>
</dbReference>
<dbReference type="AlphaFoldDB" id="A0A822YV97"/>
<evidence type="ECO:0000256" key="2">
    <source>
        <dbReference type="ARBA" id="ARBA00022771"/>
    </source>
</evidence>
<evidence type="ECO:0000259" key="5">
    <source>
        <dbReference type="PROSITE" id="PS51999"/>
    </source>
</evidence>
<proteinExistence type="predicted"/>
<keyword evidence="2 4" id="KW-0863">Zinc-finger</keyword>
<dbReference type="GO" id="GO:0008270">
    <property type="term" value="F:zinc ion binding"/>
    <property type="evidence" value="ECO:0007669"/>
    <property type="project" value="UniProtKB-KW"/>
</dbReference>
<feature type="domain" description="GRF-type" evidence="5">
    <location>
        <begin position="10"/>
        <end position="51"/>
    </location>
</feature>
<evidence type="ECO:0000256" key="1">
    <source>
        <dbReference type="ARBA" id="ARBA00022723"/>
    </source>
</evidence>
<evidence type="ECO:0000256" key="4">
    <source>
        <dbReference type="PROSITE-ProRule" id="PRU01343"/>
    </source>
</evidence>
<evidence type="ECO:0000313" key="7">
    <source>
        <dbReference type="Proteomes" id="UP000607653"/>
    </source>
</evidence>
<protein>
    <recommendedName>
        <fullName evidence="5">GRF-type domain-containing protein</fullName>
    </recommendedName>
</protein>
<evidence type="ECO:0000256" key="3">
    <source>
        <dbReference type="ARBA" id="ARBA00022833"/>
    </source>
</evidence>
<sequence length="65" mass="7491">MTDGMFLPNCSCGKGEMTLQIARTETNYGRWFLCCPVRSNHRSSSVWVDEFGGIRHREPRVEVIQ</sequence>
<dbReference type="PROSITE" id="PS51999">
    <property type="entry name" value="ZF_GRF"/>
    <property type="match status" value="1"/>
</dbReference>
<gene>
    <name evidence="6" type="ORF">HUJ06_012029</name>
</gene>